<evidence type="ECO:0000313" key="4">
    <source>
        <dbReference type="Proteomes" id="UP000030151"/>
    </source>
</evidence>
<name>A0A0A1UQC3_9HYPO</name>
<dbReference type="PROSITE" id="PS51723">
    <property type="entry name" value="PEPTIDASE_M60"/>
    <property type="match status" value="1"/>
</dbReference>
<dbReference type="PANTHER" id="PTHR15730:SF5">
    <property type="entry name" value="SI:CH211-210B2.2-RELATED"/>
    <property type="match status" value="1"/>
</dbReference>
<dbReference type="PANTHER" id="PTHR15730">
    <property type="entry name" value="EXPERIMENTAL AUTOIMMUNE PROSTATITIS ANTIGEN 2-RELATED"/>
    <property type="match status" value="1"/>
</dbReference>
<dbReference type="InterPro" id="IPR051244">
    <property type="entry name" value="TCAF"/>
</dbReference>
<feature type="domain" description="Peptidase M60" evidence="2">
    <location>
        <begin position="233"/>
        <end position="540"/>
    </location>
</feature>
<dbReference type="InterPro" id="IPR031161">
    <property type="entry name" value="Peptidase_M60_dom"/>
</dbReference>
<evidence type="ECO:0000256" key="1">
    <source>
        <dbReference type="SAM" id="MobiDB-lite"/>
    </source>
</evidence>
<dbReference type="OrthoDB" id="4936424at2759"/>
<dbReference type="EMBL" id="JELW01000039">
    <property type="protein sequence ID" value="EXU97205.1"/>
    <property type="molecule type" value="Genomic_DNA"/>
</dbReference>
<accession>A0A0A1UQC3</accession>
<dbReference type="Gene3D" id="2.60.120.1250">
    <property type="entry name" value="Peptidase M60, enhancin-like domain 1"/>
    <property type="match status" value="1"/>
</dbReference>
<dbReference type="InterPro" id="IPR042279">
    <property type="entry name" value="Pep_M60_3"/>
</dbReference>
<sequence length="618" mass="69546">MQTNRLDTLDMCSGNKQDAASLWSKEEYTGKNELRHVNPGRVGQDVLDGQVPEEMAMTSRTEAKMALKSRQGSEKFYIGKADIIWPKVWNEGPQKADKIVLESPDLRQWNLSITYVYASCPGTKTGSPRIRCEWYNKDKNFYAWSAITLALGATSSSTIVLPLTLTSYVKDTGSVSLRQSDSKTFTHKWSVRAPLVYKQTDTSLFPQPRAMTVHAAPEAEQERARLRQRMKWADFQPTGFYLNPETSLIITASGIDTNPLKPVILVGTPALVHPDHRNELMPAQLEASKPLKNGVNTISSPWGGIIYIRYVERAGQGRRPITVSLGNTAQPFPLFRQGVTTNNQWKAMLHATKVPFAEQSGKHVIITGLAADAKIYADKGQQQEALLYMYRDIIGAQDKISSLNTAAKNPRDKPSLLRPMVVQTQDGVNAHSGHYRAAIPSKWHQWVWWHPSVRWSWMIWHELGHQRQHTDTWSWKAVGESTVNIYSLAVGRSLKSSGRSLTEWYKAKQYLAQAPDKKVFDDANVFTQLVMFEQVRVAFGGDGFYHEMHKRSRAGPTQATNADAKHYFMTLAAQTAKTNLSGYFTKWGLKPEPRTLNEMGKQPSPTKDYTTVPVYGGK</sequence>
<dbReference type="eggNOG" id="ENOG502RVU1">
    <property type="taxonomic scope" value="Eukaryota"/>
</dbReference>
<reference evidence="3 4" key="1">
    <citation type="submission" date="2014-02" db="EMBL/GenBank/DDBJ databases">
        <title>The genome sequence of the entomopathogenic fungus Metarhizium robertsii ARSEF 2575.</title>
        <authorList>
            <person name="Giuliano Garisto Donzelli B."/>
            <person name="Roe B.A."/>
            <person name="Macmil S.L."/>
            <person name="Krasnoff S.B."/>
            <person name="Gibson D.M."/>
        </authorList>
    </citation>
    <scope>NUCLEOTIDE SEQUENCE [LARGE SCALE GENOMIC DNA]</scope>
    <source>
        <strain evidence="3 4">ARSEF 2575</strain>
    </source>
</reference>
<organism evidence="3 4">
    <name type="scientific">Metarhizium robertsii</name>
    <dbReference type="NCBI Taxonomy" id="568076"/>
    <lineage>
        <taxon>Eukaryota</taxon>
        <taxon>Fungi</taxon>
        <taxon>Dikarya</taxon>
        <taxon>Ascomycota</taxon>
        <taxon>Pezizomycotina</taxon>
        <taxon>Sordariomycetes</taxon>
        <taxon>Hypocreomycetidae</taxon>
        <taxon>Hypocreales</taxon>
        <taxon>Clavicipitaceae</taxon>
        <taxon>Metarhizium</taxon>
    </lineage>
</organism>
<protein>
    <submittedName>
        <fullName evidence="3">Peptidase M60-like family protein</fullName>
    </submittedName>
</protein>
<comment type="caution">
    <text evidence="3">The sequence shown here is derived from an EMBL/GenBank/DDBJ whole genome shotgun (WGS) entry which is preliminary data.</text>
</comment>
<dbReference type="SMART" id="SM01276">
    <property type="entry name" value="M60-like"/>
    <property type="match status" value="1"/>
</dbReference>
<dbReference type="Gene3D" id="3.40.390.80">
    <property type="entry name" value="Peptidase M60, enhancin-like domain 2"/>
    <property type="match status" value="1"/>
</dbReference>
<feature type="region of interest" description="Disordered" evidence="1">
    <location>
        <begin position="594"/>
        <end position="618"/>
    </location>
</feature>
<proteinExistence type="predicted"/>
<dbReference type="Pfam" id="PF17291">
    <property type="entry name" value="M60-like_N"/>
    <property type="match status" value="1"/>
</dbReference>
<dbReference type="Pfam" id="PF13402">
    <property type="entry name" value="Peptidase_M60"/>
    <property type="match status" value="1"/>
</dbReference>
<gene>
    <name evidence="3" type="ORF">X797_009655</name>
</gene>
<dbReference type="Proteomes" id="UP000030151">
    <property type="component" value="Unassembled WGS sequence"/>
</dbReference>
<dbReference type="InterPro" id="IPR035423">
    <property type="entry name" value="M60-like_N"/>
</dbReference>
<evidence type="ECO:0000313" key="3">
    <source>
        <dbReference type="EMBL" id="EXU97205.1"/>
    </source>
</evidence>
<dbReference type="Gene3D" id="1.10.390.30">
    <property type="entry name" value="Peptidase M60, enhancin-like domain 3"/>
    <property type="match status" value="1"/>
</dbReference>
<evidence type="ECO:0000259" key="2">
    <source>
        <dbReference type="PROSITE" id="PS51723"/>
    </source>
</evidence>
<dbReference type="AlphaFoldDB" id="A0A0A1UQC3"/>
<dbReference type="HOGENOM" id="CLU_505369_0_0_1"/>